<sequence>MKGFWAWAKESVSWIGSGISQTYQALSGLVSSFVSSPTVRNYANSASLKAWEGGTVVMEPSNVTRIANSPKTRSGLKESFKANVVYYLSLAMLLEAGRQAIMYRFSDEDDSYLESSAYLAMNTFIMIGLGGIMLHRVYDNIMINLAISKQVVDENPTSQHFRPCGCDDGALISAGLFSSINLSGKLFSIWAASFLPVVKYVTPLAYMYAYGESLAEYTYSAAGQCTDHRAKELSKHKAYSFGIGAMLYASGELISCLISSQTGVNSFFISNAVYAAIYPYFVTAVLLRNRPVPGDDSPGVEIFYYHRYVLQHMMDNIGKQILPMLKSNAKAIDWKKKLQEVSEMAPVRWSRKLVSYDLYGDWKSLEGLETSPSTMLFFDEYYAMIMKQLGMVIDLRDKPLHQRRLTELPLAIVAPMVPVIPKRITNFFMTDSYRNLIKIIFDQWLEDPLKSTQQILEDVRHRQISKKENAKIKVICHDRLALRKALEVASQSGTRDSSLEAKPVPLSLRSPEPGLREGSVESAKTIADDFVMIHPGEGPCVGEEVNPEHRRHSVLSEKTDASRHAATEILSRSSPLASHSASQPMGAVSSSLSLFTTKAHSSSAATVLSGQQPARKEKKEMRDFIIEDYMDSGSVPSRLRVAMPVSGQERPAARVRNGNGNGSQGSHPLDSLQTRVSASDSNESTGLRQSQ</sequence>
<keyword evidence="2" id="KW-0812">Transmembrane</keyword>
<feature type="region of interest" description="Disordered" evidence="1">
    <location>
        <begin position="644"/>
        <end position="691"/>
    </location>
</feature>
<evidence type="ECO:0000256" key="1">
    <source>
        <dbReference type="SAM" id="MobiDB-lite"/>
    </source>
</evidence>
<dbReference type="KEGG" id="asip:AQUSIP_19540"/>
<evidence type="ECO:0000313" key="3">
    <source>
        <dbReference type="EMBL" id="VVC76631.1"/>
    </source>
</evidence>
<keyword evidence="2" id="KW-1133">Transmembrane helix</keyword>
<feature type="transmembrane region" description="Helical" evidence="2">
    <location>
        <begin position="117"/>
        <end position="138"/>
    </location>
</feature>
<dbReference type="EMBL" id="LR699119">
    <property type="protein sequence ID" value="VVC76631.1"/>
    <property type="molecule type" value="Genomic_DNA"/>
</dbReference>
<evidence type="ECO:0000313" key="4">
    <source>
        <dbReference type="Proteomes" id="UP000324194"/>
    </source>
</evidence>
<dbReference type="Proteomes" id="UP000324194">
    <property type="component" value="Chromosome 1"/>
</dbReference>
<feature type="transmembrane region" description="Helical" evidence="2">
    <location>
        <begin position="84"/>
        <end position="105"/>
    </location>
</feature>
<feature type="compositionally biased region" description="Basic and acidic residues" evidence="1">
    <location>
        <begin position="554"/>
        <end position="566"/>
    </location>
</feature>
<feature type="region of interest" description="Disordered" evidence="1">
    <location>
        <begin position="538"/>
        <end position="566"/>
    </location>
</feature>
<feature type="transmembrane region" description="Helical" evidence="2">
    <location>
        <begin position="266"/>
        <end position="287"/>
    </location>
</feature>
<name>A0A5E4PJU5_9COXI</name>
<keyword evidence="2" id="KW-0472">Membrane</keyword>
<organism evidence="3 4">
    <name type="scientific">Aquicella siphonis</name>
    <dbReference type="NCBI Taxonomy" id="254247"/>
    <lineage>
        <taxon>Bacteria</taxon>
        <taxon>Pseudomonadati</taxon>
        <taxon>Pseudomonadota</taxon>
        <taxon>Gammaproteobacteria</taxon>
        <taxon>Legionellales</taxon>
        <taxon>Coxiellaceae</taxon>
        <taxon>Aquicella</taxon>
    </lineage>
</organism>
<keyword evidence="4" id="KW-1185">Reference proteome</keyword>
<dbReference type="RefSeq" id="WP_148339938.1">
    <property type="nucleotide sequence ID" value="NZ_LR699119.1"/>
</dbReference>
<feature type="region of interest" description="Disordered" evidence="1">
    <location>
        <begin position="492"/>
        <end position="518"/>
    </location>
</feature>
<accession>A0A5E4PJU5</accession>
<evidence type="ECO:0000256" key="2">
    <source>
        <dbReference type="SAM" id="Phobius"/>
    </source>
</evidence>
<proteinExistence type="predicted"/>
<gene>
    <name evidence="3" type="ORF">AQUSIP_19540</name>
</gene>
<feature type="compositionally biased region" description="Polar residues" evidence="1">
    <location>
        <begin position="671"/>
        <end position="691"/>
    </location>
</feature>
<reference evidence="3 4" key="1">
    <citation type="submission" date="2019-08" db="EMBL/GenBank/DDBJ databases">
        <authorList>
            <person name="Guy L."/>
        </authorList>
    </citation>
    <scope>NUCLEOTIDE SEQUENCE [LARGE SCALE GENOMIC DNA]</scope>
    <source>
        <strain evidence="3 4">SGT-108</strain>
    </source>
</reference>
<dbReference type="AlphaFoldDB" id="A0A5E4PJU5"/>
<protein>
    <submittedName>
        <fullName evidence="3">Uncharacterized protein</fullName>
    </submittedName>
</protein>
<feature type="transmembrane region" description="Helical" evidence="2">
    <location>
        <begin position="238"/>
        <end position="260"/>
    </location>
</feature>